<dbReference type="Proteomes" id="UP000233524">
    <property type="component" value="Unassembled WGS sequence"/>
</dbReference>
<dbReference type="Gene3D" id="2.170.270.10">
    <property type="entry name" value="SET domain"/>
    <property type="match status" value="1"/>
</dbReference>
<evidence type="ECO:0000313" key="3">
    <source>
        <dbReference type="EMBL" id="PKS05946.1"/>
    </source>
</evidence>
<dbReference type="SUPFAM" id="SSF82199">
    <property type="entry name" value="SET domain"/>
    <property type="match status" value="1"/>
</dbReference>
<feature type="domain" description="SET" evidence="2">
    <location>
        <begin position="124"/>
        <end position="269"/>
    </location>
</feature>
<dbReference type="EMBL" id="NLAX01001139">
    <property type="protein sequence ID" value="PKS05946.1"/>
    <property type="molecule type" value="Genomic_DNA"/>
</dbReference>
<dbReference type="InterPro" id="IPR053185">
    <property type="entry name" value="SET_domain_protein"/>
</dbReference>
<dbReference type="CDD" id="cd20071">
    <property type="entry name" value="SET_SMYD"/>
    <property type="match status" value="1"/>
</dbReference>
<dbReference type="AlphaFoldDB" id="A0A2N3N0J4"/>
<comment type="caution">
    <text evidence="3">The sequence shown here is derived from an EMBL/GenBank/DDBJ whole genome shotgun (WGS) entry which is preliminary data.</text>
</comment>
<name>A0A2N3N0J4_9PEZI</name>
<evidence type="ECO:0000256" key="1">
    <source>
        <dbReference type="SAM" id="SignalP"/>
    </source>
</evidence>
<feature type="signal peptide" evidence="1">
    <location>
        <begin position="1"/>
        <end position="23"/>
    </location>
</feature>
<dbReference type="STRING" id="41688.A0A2N3N0J4"/>
<evidence type="ECO:0000313" key="4">
    <source>
        <dbReference type="Proteomes" id="UP000233524"/>
    </source>
</evidence>
<gene>
    <name evidence="3" type="ORF">jhhlp_007779</name>
</gene>
<dbReference type="PANTHER" id="PTHR47332">
    <property type="entry name" value="SET DOMAIN-CONTAINING PROTEIN 5"/>
    <property type="match status" value="1"/>
</dbReference>
<dbReference type="InterPro" id="IPR046341">
    <property type="entry name" value="SET_dom_sf"/>
</dbReference>
<sequence length="416" mass="46429">MTRLLSSLLLAAASQLAFNFVSADEGAQYKFEGNDAINNIVENTIPAANPNLPGGWYAPDECYGNYCVYASHRAGGGRGVAAVTTSASFEKLKRMDRALGIPVPNEKPALDPPPYEIKEVPGRGQVLVANTTIRRGTKLVVSQPVLIVHRKFMDDEEVDDEDQERLLDIAVKLLPGKTQKELLSRVDPNGEIKTLMDLIRSRPFEENLGLNWVGPEGFDNEKNIFTYPELAHVAHHCQPNAAFHIDQAYVHHTSAVRKILPGEEINIAYFSPLMQRAERQHLIENWLGKPCTCSRCTGHGDLGNVAKSDARLAEIEEIEKKLRDYESKGVTTGMLSRLQALYEEEGLNARYSDMYELLALNYNALGYQKRCIKYANLAVQAGIIEDGPDSNDVIAMRILAKNTLEHYSWKMRMKGN</sequence>
<evidence type="ECO:0000259" key="2">
    <source>
        <dbReference type="Pfam" id="PF00856"/>
    </source>
</evidence>
<accession>A0A2N3N0J4</accession>
<keyword evidence="4" id="KW-1185">Reference proteome</keyword>
<reference evidence="3 4" key="1">
    <citation type="journal article" date="2017" name="G3 (Bethesda)">
        <title>First Draft Genome Sequence of the Pathogenic Fungus Lomentospora prolificans (Formerly Scedosporium prolificans).</title>
        <authorList>
            <person name="Luo R."/>
            <person name="Zimin A."/>
            <person name="Workman R."/>
            <person name="Fan Y."/>
            <person name="Pertea G."/>
            <person name="Grossman N."/>
            <person name="Wear M.P."/>
            <person name="Jia B."/>
            <person name="Miller H."/>
            <person name="Casadevall A."/>
            <person name="Timp W."/>
            <person name="Zhang S.X."/>
            <person name="Salzberg S.L."/>
        </authorList>
    </citation>
    <scope>NUCLEOTIDE SEQUENCE [LARGE SCALE GENOMIC DNA]</scope>
    <source>
        <strain evidence="3 4">JHH-5317</strain>
    </source>
</reference>
<protein>
    <recommendedName>
        <fullName evidence="2">SET domain-containing protein</fullName>
    </recommendedName>
</protein>
<organism evidence="3 4">
    <name type="scientific">Lomentospora prolificans</name>
    <dbReference type="NCBI Taxonomy" id="41688"/>
    <lineage>
        <taxon>Eukaryota</taxon>
        <taxon>Fungi</taxon>
        <taxon>Dikarya</taxon>
        <taxon>Ascomycota</taxon>
        <taxon>Pezizomycotina</taxon>
        <taxon>Sordariomycetes</taxon>
        <taxon>Hypocreomycetidae</taxon>
        <taxon>Microascales</taxon>
        <taxon>Microascaceae</taxon>
        <taxon>Lomentospora</taxon>
    </lineage>
</organism>
<dbReference type="OrthoDB" id="1028014at2759"/>
<dbReference type="InterPro" id="IPR001214">
    <property type="entry name" value="SET_dom"/>
</dbReference>
<dbReference type="Pfam" id="PF00856">
    <property type="entry name" value="SET"/>
    <property type="match status" value="1"/>
</dbReference>
<dbReference type="VEuPathDB" id="FungiDB:jhhlp_007779"/>
<dbReference type="InParanoid" id="A0A2N3N0J4"/>
<keyword evidence="1" id="KW-0732">Signal</keyword>
<dbReference type="PANTHER" id="PTHR47332:SF6">
    <property type="entry name" value="SET DOMAIN-CONTAINING PROTEIN"/>
    <property type="match status" value="1"/>
</dbReference>
<proteinExistence type="predicted"/>
<feature type="chain" id="PRO_5014788102" description="SET domain-containing protein" evidence="1">
    <location>
        <begin position="24"/>
        <end position="416"/>
    </location>
</feature>